<proteinExistence type="predicted"/>
<dbReference type="EMBL" id="LR796652">
    <property type="protein sequence ID" value="CAB4157990.1"/>
    <property type="molecule type" value="Genomic_DNA"/>
</dbReference>
<protein>
    <submittedName>
        <fullName evidence="3">Peptidase M15A, C-terminal</fullName>
    </submittedName>
</protein>
<dbReference type="EMBL" id="LR796382">
    <property type="protein sequence ID" value="CAB4140420.1"/>
    <property type="molecule type" value="Genomic_DNA"/>
</dbReference>
<dbReference type="InterPro" id="IPR013230">
    <property type="entry name" value="Peptidase_M15A_C"/>
</dbReference>
<organism evidence="3">
    <name type="scientific">uncultured Caudovirales phage</name>
    <dbReference type="NCBI Taxonomy" id="2100421"/>
    <lineage>
        <taxon>Viruses</taxon>
        <taxon>Duplodnaviria</taxon>
        <taxon>Heunggongvirae</taxon>
        <taxon>Uroviricota</taxon>
        <taxon>Caudoviricetes</taxon>
        <taxon>Peduoviridae</taxon>
        <taxon>Maltschvirus</taxon>
        <taxon>Maltschvirus maltsch</taxon>
    </lineage>
</organism>
<gene>
    <name evidence="2" type="ORF">UFOVP409_36</name>
    <name evidence="3" type="ORF">UFOVP684_66</name>
</gene>
<evidence type="ECO:0000259" key="1">
    <source>
        <dbReference type="Pfam" id="PF08291"/>
    </source>
</evidence>
<accession>A0A6J5NE51</accession>
<dbReference type="InterPro" id="IPR009045">
    <property type="entry name" value="Zn_M74/Hedgehog-like"/>
</dbReference>
<sequence>MKLSENFSLQELTKSETALRFGMKNDPTEADIQNLKTLCEKVLQPVREHFKMGVKVNSGYRHPEVNAKVGGSKTSDHCKGQAADIEIPSIANADLAKWISDNLSYTQLILEFYTPGIPDSGWVHVSYDPKNLKKQNLTATSKNGKTIYQDGLIA</sequence>
<evidence type="ECO:0000313" key="3">
    <source>
        <dbReference type="EMBL" id="CAB4157990.1"/>
    </source>
</evidence>
<name>A0A6J5NE51_9CAUD</name>
<dbReference type="Pfam" id="PF08291">
    <property type="entry name" value="Peptidase_M15_3"/>
    <property type="match status" value="1"/>
</dbReference>
<evidence type="ECO:0000313" key="2">
    <source>
        <dbReference type="EMBL" id="CAB4140420.1"/>
    </source>
</evidence>
<reference evidence="3" key="1">
    <citation type="submission" date="2020-04" db="EMBL/GenBank/DDBJ databases">
        <authorList>
            <person name="Chiriac C."/>
            <person name="Salcher M."/>
            <person name="Ghai R."/>
            <person name="Kavagutti S V."/>
        </authorList>
    </citation>
    <scope>NUCLEOTIDE SEQUENCE</scope>
</reference>
<dbReference type="Gene3D" id="3.30.1380.10">
    <property type="match status" value="1"/>
</dbReference>
<dbReference type="SUPFAM" id="SSF55166">
    <property type="entry name" value="Hedgehog/DD-peptidase"/>
    <property type="match status" value="1"/>
</dbReference>
<feature type="domain" description="Peptidase M15A C-terminal" evidence="1">
    <location>
        <begin position="6"/>
        <end position="100"/>
    </location>
</feature>